<evidence type="ECO:0000313" key="3">
    <source>
        <dbReference type="EMBL" id="RSX54919.1"/>
    </source>
</evidence>
<evidence type="ECO:0000313" key="4">
    <source>
        <dbReference type="Proteomes" id="UP000287609"/>
    </source>
</evidence>
<dbReference type="SUPFAM" id="SSF51735">
    <property type="entry name" value="NAD(P)-binding Rossmann-fold domains"/>
    <property type="match status" value="1"/>
</dbReference>
<comment type="caution">
    <text evidence="3">The sequence shown here is derived from an EMBL/GenBank/DDBJ whole genome shotgun (WGS) entry which is preliminary data.</text>
</comment>
<keyword evidence="1" id="KW-0521">NADP</keyword>
<dbReference type="Pfam" id="PF13602">
    <property type="entry name" value="ADH_zinc_N_2"/>
    <property type="match status" value="1"/>
</dbReference>
<dbReference type="InterPro" id="IPR020843">
    <property type="entry name" value="ER"/>
</dbReference>
<dbReference type="InterPro" id="IPR036291">
    <property type="entry name" value="NAD(P)-bd_dom_sf"/>
</dbReference>
<dbReference type="RefSeq" id="WP_125963599.1">
    <property type="nucleotide sequence ID" value="NZ_QXGM01000002.1"/>
</dbReference>
<dbReference type="InterPro" id="IPR051603">
    <property type="entry name" value="Zinc-ADH_QOR/CCCR"/>
</dbReference>
<evidence type="ECO:0000259" key="2">
    <source>
        <dbReference type="SMART" id="SM00829"/>
    </source>
</evidence>
<reference evidence="3 4" key="1">
    <citation type="submission" date="2018-09" db="EMBL/GenBank/DDBJ databases">
        <title>Characterization of the phylogenetic diversity of five novel species belonging to the genus Bifidobacterium.</title>
        <authorList>
            <person name="Lugli G.A."/>
            <person name="Duranti S."/>
            <person name="Milani C."/>
        </authorList>
    </citation>
    <scope>NUCLEOTIDE SEQUENCE [LARGE SCALE GENOMIC DNA]</scope>
    <source>
        <strain evidence="3 4">2036B</strain>
    </source>
</reference>
<dbReference type="Pfam" id="PF08240">
    <property type="entry name" value="ADH_N"/>
    <property type="match status" value="1"/>
</dbReference>
<gene>
    <name evidence="3" type="ORF">D2E26_0973</name>
</gene>
<sequence>MKAYVVENEEARSLDQVVLKDMPKPVPAKDEVLVKVHAAGLNPVDYKLVEGGVEKWTYPHVLGLDMAGEIEAVGEDVTDFKIGMRVSGHLNLVKDGCFAEYVAVPTYELAEIPENVTYEDAAALLCGALTAYQAIERKPNLNNVHTVLVQAGSGAVGSLAIQFAKLHGLVVATTCSTEKVPFVGYTSADHIIDYKTQDVAKEIDEFTDGHGVDLIVDPVSGAMAEKDFDMLAYNGQLVTIVDVPPIDADRMFNNGFSLDVVNLGGAHESGNPEQKRDLGRMNAEVLKLASENEIDPLLGTVLPFEKLVDGLRQIKNHENFGKLVVSFDHTERLQ</sequence>
<dbReference type="SMART" id="SM00829">
    <property type="entry name" value="PKS_ER"/>
    <property type="match status" value="1"/>
</dbReference>
<dbReference type="Gene3D" id="3.40.50.720">
    <property type="entry name" value="NAD(P)-binding Rossmann-like Domain"/>
    <property type="match status" value="1"/>
</dbReference>
<accession>A0A430FQ04</accession>
<dbReference type="SUPFAM" id="SSF50129">
    <property type="entry name" value="GroES-like"/>
    <property type="match status" value="1"/>
</dbReference>
<dbReference type="Gene3D" id="3.90.180.10">
    <property type="entry name" value="Medium-chain alcohol dehydrogenases, catalytic domain"/>
    <property type="match status" value="1"/>
</dbReference>
<keyword evidence="4" id="KW-1185">Reference proteome</keyword>
<proteinExistence type="predicted"/>
<dbReference type="InterPro" id="IPR013154">
    <property type="entry name" value="ADH-like_N"/>
</dbReference>
<feature type="domain" description="Enoyl reductase (ER)" evidence="2">
    <location>
        <begin position="12"/>
        <end position="325"/>
    </location>
</feature>
<dbReference type="PANTHER" id="PTHR44154:SF1">
    <property type="entry name" value="QUINONE OXIDOREDUCTASE"/>
    <property type="match status" value="1"/>
</dbReference>
<protein>
    <submittedName>
        <fullName evidence="3">Alcohol dehydrogenase</fullName>
    </submittedName>
</protein>
<dbReference type="GO" id="GO:0016491">
    <property type="term" value="F:oxidoreductase activity"/>
    <property type="evidence" value="ECO:0007669"/>
    <property type="project" value="InterPro"/>
</dbReference>
<dbReference type="CDD" id="cd08271">
    <property type="entry name" value="MDR5"/>
    <property type="match status" value="1"/>
</dbReference>
<evidence type="ECO:0000256" key="1">
    <source>
        <dbReference type="ARBA" id="ARBA00022857"/>
    </source>
</evidence>
<organism evidence="3 4">
    <name type="scientific">Bifidobacterium dolichotidis</name>
    <dbReference type="NCBI Taxonomy" id="2306976"/>
    <lineage>
        <taxon>Bacteria</taxon>
        <taxon>Bacillati</taxon>
        <taxon>Actinomycetota</taxon>
        <taxon>Actinomycetes</taxon>
        <taxon>Bifidobacteriales</taxon>
        <taxon>Bifidobacteriaceae</taxon>
        <taxon>Bifidobacterium</taxon>
    </lineage>
</organism>
<dbReference type="OrthoDB" id="3175656at2"/>
<name>A0A430FQ04_9BIFI</name>
<dbReference type="PANTHER" id="PTHR44154">
    <property type="entry name" value="QUINONE OXIDOREDUCTASE"/>
    <property type="match status" value="1"/>
</dbReference>
<dbReference type="EMBL" id="QXGM01000002">
    <property type="protein sequence ID" value="RSX54919.1"/>
    <property type="molecule type" value="Genomic_DNA"/>
</dbReference>
<dbReference type="AlphaFoldDB" id="A0A430FQ04"/>
<dbReference type="Proteomes" id="UP000287609">
    <property type="component" value="Unassembled WGS sequence"/>
</dbReference>
<dbReference type="InterPro" id="IPR011032">
    <property type="entry name" value="GroES-like_sf"/>
</dbReference>